<reference evidence="1 2" key="1">
    <citation type="submission" date="2016-07" db="EMBL/GenBank/DDBJ databases">
        <title>Pervasive Adenine N6-methylation of Active Genes in Fungi.</title>
        <authorList>
            <consortium name="DOE Joint Genome Institute"/>
            <person name="Mondo S.J."/>
            <person name="Dannebaum R.O."/>
            <person name="Kuo R.C."/>
            <person name="Labutti K."/>
            <person name="Haridas S."/>
            <person name="Kuo A."/>
            <person name="Salamov A."/>
            <person name="Ahrendt S.R."/>
            <person name="Lipzen A."/>
            <person name="Sullivan W."/>
            <person name="Andreopoulos W.B."/>
            <person name="Clum A."/>
            <person name="Lindquist E."/>
            <person name="Daum C."/>
            <person name="Ramamoorthy G.K."/>
            <person name="Gryganskyi A."/>
            <person name="Culley D."/>
            <person name="Magnuson J.K."/>
            <person name="James T.Y."/>
            <person name="O'Malley M.A."/>
            <person name="Stajich J.E."/>
            <person name="Spatafora J.W."/>
            <person name="Visel A."/>
            <person name="Grigoriev I.V."/>
        </authorList>
    </citation>
    <scope>NUCLEOTIDE SEQUENCE [LARGE SCALE GENOMIC DNA]</scope>
    <source>
        <strain evidence="1 2">PL171</strain>
    </source>
</reference>
<accession>A0A1Y2HHC8</accession>
<keyword evidence="2" id="KW-1185">Reference proteome</keyword>
<protein>
    <recommendedName>
        <fullName evidence="3">Actin family</fullName>
    </recommendedName>
</protein>
<dbReference type="Pfam" id="PF00022">
    <property type="entry name" value="Actin"/>
    <property type="match status" value="1"/>
</dbReference>
<evidence type="ECO:0008006" key="3">
    <source>
        <dbReference type="Google" id="ProtNLM"/>
    </source>
</evidence>
<dbReference type="InterPro" id="IPR004000">
    <property type="entry name" value="Actin"/>
</dbReference>
<comment type="caution">
    <text evidence="1">The sequence shown here is derived from an EMBL/GenBank/DDBJ whole genome shotgun (WGS) entry which is preliminary data.</text>
</comment>
<dbReference type="Gene3D" id="3.30.420.40">
    <property type="match status" value="2"/>
</dbReference>
<dbReference type="AlphaFoldDB" id="A0A1Y2HHC8"/>
<evidence type="ECO:0000313" key="1">
    <source>
        <dbReference type="EMBL" id="ORZ32482.1"/>
    </source>
</evidence>
<dbReference type="EMBL" id="MCFL01000046">
    <property type="protein sequence ID" value="ORZ32482.1"/>
    <property type="molecule type" value="Genomic_DNA"/>
</dbReference>
<gene>
    <name evidence="1" type="ORF">BCR44DRAFT_1440310</name>
</gene>
<sequence>MKLILPGWVRERAAEPLFDGDADGRNVVTVLLDVLLSCPRDVRGAVARNVIVSGGTALLPGFFARVREQTLNVLATDERYRELRGVENVLRFVAPGSGTVQCGPWVGASLAASLKILGAPVQTTMQDFEAWCTAIGEGREEWLVKDWALGVD</sequence>
<name>A0A1Y2HHC8_9FUNG</name>
<proteinExistence type="predicted"/>
<dbReference type="Proteomes" id="UP000193411">
    <property type="component" value="Unassembled WGS sequence"/>
</dbReference>
<dbReference type="Gene3D" id="3.90.640.10">
    <property type="entry name" value="Actin, Chain A, domain 4"/>
    <property type="match status" value="1"/>
</dbReference>
<organism evidence="1 2">
    <name type="scientific">Catenaria anguillulae PL171</name>
    <dbReference type="NCBI Taxonomy" id="765915"/>
    <lineage>
        <taxon>Eukaryota</taxon>
        <taxon>Fungi</taxon>
        <taxon>Fungi incertae sedis</taxon>
        <taxon>Blastocladiomycota</taxon>
        <taxon>Blastocladiomycetes</taxon>
        <taxon>Blastocladiales</taxon>
        <taxon>Catenariaceae</taxon>
        <taxon>Catenaria</taxon>
    </lineage>
</organism>
<dbReference type="SUPFAM" id="SSF53067">
    <property type="entry name" value="Actin-like ATPase domain"/>
    <property type="match status" value="1"/>
</dbReference>
<dbReference type="STRING" id="765915.A0A1Y2HHC8"/>
<dbReference type="InterPro" id="IPR043129">
    <property type="entry name" value="ATPase_NBD"/>
</dbReference>
<evidence type="ECO:0000313" key="2">
    <source>
        <dbReference type="Proteomes" id="UP000193411"/>
    </source>
</evidence>
<dbReference type="OrthoDB" id="337660at2759"/>